<dbReference type="GeneID" id="37023073"/>
<name>A0A316VMN6_9BASI</name>
<dbReference type="InterPro" id="IPR029058">
    <property type="entry name" value="AB_hydrolase_fold"/>
</dbReference>
<dbReference type="AlphaFoldDB" id="A0A316VMN6"/>
<dbReference type="Gene3D" id="2.130.10.120">
    <property type="entry name" value="Prolyl oligopeptidase, N-terminal domain"/>
    <property type="match status" value="1"/>
</dbReference>
<keyword evidence="6 7" id="KW-0720">Serine protease</keyword>
<evidence type="ECO:0000256" key="3">
    <source>
        <dbReference type="ARBA" id="ARBA00011245"/>
    </source>
</evidence>
<comment type="subunit">
    <text evidence="3">Monomer.</text>
</comment>
<dbReference type="GO" id="GO:0070012">
    <property type="term" value="F:oligopeptidase activity"/>
    <property type="evidence" value="ECO:0007669"/>
    <property type="project" value="TreeGrafter"/>
</dbReference>
<reference evidence="11 12" key="1">
    <citation type="journal article" date="2018" name="Mol. Biol. Evol.">
        <title>Broad Genomic Sampling Reveals a Smut Pathogenic Ancestry of the Fungal Clade Ustilaginomycotina.</title>
        <authorList>
            <person name="Kijpornyongpan T."/>
            <person name="Mondo S.J."/>
            <person name="Barry K."/>
            <person name="Sandor L."/>
            <person name="Lee J."/>
            <person name="Lipzen A."/>
            <person name="Pangilinan J."/>
            <person name="LaButti K."/>
            <person name="Hainaut M."/>
            <person name="Henrissat B."/>
            <person name="Grigoriev I.V."/>
            <person name="Spatafora J.W."/>
            <person name="Aime M.C."/>
        </authorList>
    </citation>
    <scope>NUCLEOTIDE SEQUENCE [LARGE SCALE GENOMIC DNA]</scope>
    <source>
        <strain evidence="11 12">MCA 3882</strain>
    </source>
</reference>
<evidence type="ECO:0000313" key="12">
    <source>
        <dbReference type="Proteomes" id="UP000245771"/>
    </source>
</evidence>
<evidence type="ECO:0000256" key="6">
    <source>
        <dbReference type="ARBA" id="ARBA00022825"/>
    </source>
</evidence>
<dbReference type="EMBL" id="KZ819602">
    <property type="protein sequence ID" value="PWN36825.1"/>
    <property type="molecule type" value="Genomic_DNA"/>
</dbReference>
<evidence type="ECO:0000256" key="1">
    <source>
        <dbReference type="ARBA" id="ARBA00001070"/>
    </source>
</evidence>
<evidence type="ECO:0000256" key="2">
    <source>
        <dbReference type="ARBA" id="ARBA00005228"/>
    </source>
</evidence>
<comment type="catalytic activity">
    <reaction evidence="1">
        <text>Hydrolysis of Pro-|-Xaa &gt;&gt; Ala-|-Xaa in oligopeptides.</text>
        <dbReference type="EC" id="3.4.21.26"/>
    </reaction>
</comment>
<dbReference type="PANTHER" id="PTHR42881">
    <property type="entry name" value="PROLYL ENDOPEPTIDASE"/>
    <property type="match status" value="1"/>
</dbReference>
<dbReference type="PRINTS" id="PR00862">
    <property type="entry name" value="PROLIGOPTASE"/>
</dbReference>
<dbReference type="Pfam" id="PF02897">
    <property type="entry name" value="Peptidase_S9_N"/>
    <property type="match status" value="1"/>
</dbReference>
<comment type="similarity">
    <text evidence="2 7">Belongs to the peptidase S9A family.</text>
</comment>
<dbReference type="InParanoid" id="A0A316VMN6"/>
<keyword evidence="5 7" id="KW-0378">Hydrolase</keyword>
<feature type="domain" description="Peptidase S9A N-terminal" evidence="10">
    <location>
        <begin position="62"/>
        <end position="479"/>
    </location>
</feature>
<dbReference type="SUPFAM" id="SSF50993">
    <property type="entry name" value="Peptidase/esterase 'gauge' domain"/>
    <property type="match status" value="1"/>
</dbReference>
<proteinExistence type="inferred from homology"/>
<dbReference type="Pfam" id="PF00326">
    <property type="entry name" value="Peptidase_S9"/>
    <property type="match status" value="1"/>
</dbReference>
<evidence type="ECO:0000256" key="4">
    <source>
        <dbReference type="ARBA" id="ARBA00022670"/>
    </source>
</evidence>
<evidence type="ECO:0000256" key="5">
    <source>
        <dbReference type="ARBA" id="ARBA00022801"/>
    </source>
</evidence>
<gene>
    <name evidence="11" type="ORF">FA14DRAFT_183196</name>
</gene>
<feature type="chain" id="PRO_5016354923" description="Prolyl endopeptidase" evidence="8">
    <location>
        <begin position="26"/>
        <end position="759"/>
    </location>
</feature>
<dbReference type="GO" id="GO:0006508">
    <property type="term" value="P:proteolysis"/>
    <property type="evidence" value="ECO:0007669"/>
    <property type="project" value="UniProtKB-KW"/>
</dbReference>
<dbReference type="GO" id="GO:0005829">
    <property type="term" value="C:cytosol"/>
    <property type="evidence" value="ECO:0007669"/>
    <property type="project" value="TreeGrafter"/>
</dbReference>
<dbReference type="OrthoDB" id="248387at2759"/>
<dbReference type="PANTHER" id="PTHR42881:SF2">
    <property type="entry name" value="PROLYL ENDOPEPTIDASE"/>
    <property type="match status" value="1"/>
</dbReference>
<dbReference type="InterPro" id="IPR002470">
    <property type="entry name" value="Peptidase_S9A"/>
</dbReference>
<dbReference type="RefSeq" id="XP_025357127.1">
    <property type="nucleotide sequence ID" value="XM_025501292.1"/>
</dbReference>
<dbReference type="Gene3D" id="3.40.50.1820">
    <property type="entry name" value="alpha/beta hydrolase"/>
    <property type="match status" value="1"/>
</dbReference>
<dbReference type="InterPro" id="IPR023302">
    <property type="entry name" value="Pept_S9A_N"/>
</dbReference>
<evidence type="ECO:0000259" key="10">
    <source>
        <dbReference type="Pfam" id="PF02897"/>
    </source>
</evidence>
<evidence type="ECO:0000259" key="9">
    <source>
        <dbReference type="Pfam" id="PF00326"/>
    </source>
</evidence>
<dbReference type="InterPro" id="IPR001375">
    <property type="entry name" value="Peptidase_S9_cat"/>
</dbReference>
<keyword evidence="8" id="KW-0732">Signal</keyword>
<evidence type="ECO:0000256" key="8">
    <source>
        <dbReference type="SAM" id="SignalP"/>
    </source>
</evidence>
<feature type="signal peptide" evidence="8">
    <location>
        <begin position="1"/>
        <end position="25"/>
    </location>
</feature>
<keyword evidence="12" id="KW-1185">Reference proteome</keyword>
<keyword evidence="4 7" id="KW-0645">Protease</keyword>
<dbReference type="Proteomes" id="UP000245771">
    <property type="component" value="Unassembled WGS sequence"/>
</dbReference>
<protein>
    <recommendedName>
        <fullName evidence="7">Prolyl endopeptidase</fullName>
        <ecNumber evidence="7">3.4.21.-</ecNumber>
    </recommendedName>
</protein>
<accession>A0A316VMN6</accession>
<dbReference type="GO" id="GO:0004252">
    <property type="term" value="F:serine-type endopeptidase activity"/>
    <property type="evidence" value="ECO:0007669"/>
    <property type="project" value="UniProtKB-UniRule"/>
</dbReference>
<evidence type="ECO:0000256" key="7">
    <source>
        <dbReference type="RuleBase" id="RU368024"/>
    </source>
</evidence>
<dbReference type="InterPro" id="IPR051167">
    <property type="entry name" value="Prolyl_oligopep/macrocyclase"/>
</dbReference>
<evidence type="ECO:0000313" key="11">
    <source>
        <dbReference type="EMBL" id="PWN36825.1"/>
    </source>
</evidence>
<organism evidence="11 12">
    <name type="scientific">Meira miltonrushii</name>
    <dbReference type="NCBI Taxonomy" id="1280837"/>
    <lineage>
        <taxon>Eukaryota</taxon>
        <taxon>Fungi</taxon>
        <taxon>Dikarya</taxon>
        <taxon>Basidiomycota</taxon>
        <taxon>Ustilaginomycotina</taxon>
        <taxon>Exobasidiomycetes</taxon>
        <taxon>Exobasidiales</taxon>
        <taxon>Brachybasidiaceae</taxon>
        <taxon>Meira</taxon>
    </lineage>
</organism>
<dbReference type="SUPFAM" id="SSF53474">
    <property type="entry name" value="alpha/beta-Hydrolases"/>
    <property type="match status" value="1"/>
</dbReference>
<feature type="domain" description="Peptidase S9 prolyl oligopeptidase catalytic" evidence="9">
    <location>
        <begin position="559"/>
        <end position="721"/>
    </location>
</feature>
<sequence>MLSPISKKAFIFVTVAFSVFGTVQSVPFKKRIQSNAPGWDPHSTPFPTVRRGDVVFQYRSDAAKGNVSVPDPYNWLENSDVSSFKQAQLAFTKTYLDKLEDLDAVRAAIKDAGSSATLYAPVPYGPKEDPTYLYSFKDINTKFSRSYIAKQKELDDASRTNFAKLPGKVLIDDSLLGGKVTWQQQISPDGTKVLYSIADPDTYANVKVFVRDVSNPLTDTTQKSQEGGYGHYPDVITDYSPGTEVWSGDSKSFFYTGSDRSIRYHVLGSDVKSDPVLLKPNKDKNGYLWTEVSDDQQFVFVFGSADSFNGRGFYAASLDQEISGPIKWVPISTDYAFYWDYVTSVGNDLYLDTTKGAPNHQIVRVTLDLTKAVLTNDLSIFTQGAESVTAVPQRPDAKVTNFASYDNDKVLITYNKDDATEVFAFSLTTGAQLQQLALDIPSTSTLLQAYPSSTDVYVQFYTLSSPSKFYHLKWDHAKNRFSSQLAYQQTNGVIDPEDYVVQRQTAPSKTGNVQIPFYVLHRKDLKLDGSHPVIINFYGAYGLNWDTVYDAKHFAFVHLYNAVYVLAAPRGGGEKGEDWHRAGQFNNKQNTFDDVISVAQFAIDQKWTSPGKVILNVAYAGASASAAIVNQAPEGLFGAYTGYYGIYDFLRLDQSSIKATLIAEYGDPSDPKAFDWLRKFSPLHNIDPRKAYPTILIHPPADGSSTPSWHSYKYISELQYQLPNNPSPLLLGDANDTEEDRYATDFALAAHTIGFKLVK</sequence>
<dbReference type="EC" id="3.4.21.-" evidence="7"/>